<dbReference type="PANTHER" id="PTHR43531">
    <property type="entry name" value="PROTEIN ICFG"/>
    <property type="match status" value="1"/>
</dbReference>
<keyword evidence="4" id="KW-0807">Transducer</keyword>
<keyword evidence="7" id="KW-0812">Transmembrane</keyword>
<evidence type="ECO:0000313" key="10">
    <source>
        <dbReference type="EMBL" id="CDN49144.1"/>
    </source>
</evidence>
<dbReference type="SMART" id="SM00283">
    <property type="entry name" value="MA"/>
    <property type="match status" value="1"/>
</dbReference>
<evidence type="ECO:0000256" key="6">
    <source>
        <dbReference type="SAM" id="MobiDB-lite"/>
    </source>
</evidence>
<dbReference type="OrthoDB" id="3378718at2"/>
<dbReference type="CDD" id="cd19411">
    <property type="entry name" value="MCP2201-like_sensor"/>
    <property type="match status" value="1"/>
</dbReference>
<evidence type="ECO:0000259" key="8">
    <source>
        <dbReference type="PROSITE" id="PS50111"/>
    </source>
</evidence>
<dbReference type="SUPFAM" id="SSF58104">
    <property type="entry name" value="Methyl-accepting chemotaxis protein (MCP) signaling domain"/>
    <property type="match status" value="1"/>
</dbReference>
<dbReference type="PROSITE" id="PS50885">
    <property type="entry name" value="HAMP"/>
    <property type="match status" value="2"/>
</dbReference>
<dbReference type="CDD" id="cd11386">
    <property type="entry name" value="MCP_signal"/>
    <property type="match status" value="1"/>
</dbReference>
<keyword evidence="10" id="KW-0675">Receptor</keyword>
<keyword evidence="2" id="KW-0145">Chemotaxis</keyword>
<dbReference type="CDD" id="cd06225">
    <property type="entry name" value="HAMP"/>
    <property type="match status" value="1"/>
</dbReference>
<dbReference type="Gene3D" id="1.10.287.950">
    <property type="entry name" value="Methyl-accepting chemotaxis protein"/>
    <property type="match status" value="1"/>
</dbReference>
<protein>
    <submittedName>
        <fullName evidence="10">Chemoreceptor McpA</fullName>
    </submittedName>
</protein>
<dbReference type="Proteomes" id="UP000028181">
    <property type="component" value="Chromosome I"/>
</dbReference>
<evidence type="ECO:0000256" key="7">
    <source>
        <dbReference type="SAM" id="Phobius"/>
    </source>
</evidence>
<evidence type="ECO:0000256" key="5">
    <source>
        <dbReference type="SAM" id="Coils"/>
    </source>
</evidence>
<dbReference type="PROSITE" id="PS50111">
    <property type="entry name" value="CHEMOTAXIS_TRANSDUC_2"/>
    <property type="match status" value="1"/>
</dbReference>
<dbReference type="AlphaFoldDB" id="A0A068STE6"/>
<dbReference type="InterPro" id="IPR024478">
    <property type="entry name" value="HlyB_4HB_MCP"/>
</dbReference>
<gene>
    <name evidence="10" type="primary">mcpA</name>
    <name evidence="10" type="ORF">RG540_CH29790</name>
</gene>
<proteinExistence type="inferred from homology"/>
<organism evidence="10 11">
    <name type="scientific">Neorhizobium galegae bv. orientalis str. HAMBI 540</name>
    <dbReference type="NCBI Taxonomy" id="1028800"/>
    <lineage>
        <taxon>Bacteria</taxon>
        <taxon>Pseudomonadati</taxon>
        <taxon>Pseudomonadota</taxon>
        <taxon>Alphaproteobacteria</taxon>
        <taxon>Hyphomicrobiales</taxon>
        <taxon>Rhizobiaceae</taxon>
        <taxon>Rhizobium/Agrobacterium group</taxon>
        <taxon>Neorhizobium</taxon>
    </lineage>
</organism>
<evidence type="ECO:0000313" key="11">
    <source>
        <dbReference type="Proteomes" id="UP000028181"/>
    </source>
</evidence>
<dbReference type="GO" id="GO:0006935">
    <property type="term" value="P:chemotaxis"/>
    <property type="evidence" value="ECO:0007669"/>
    <property type="project" value="UniProtKB-KW"/>
</dbReference>
<dbReference type="GO" id="GO:0004888">
    <property type="term" value="F:transmembrane signaling receptor activity"/>
    <property type="evidence" value="ECO:0007669"/>
    <property type="project" value="TreeGrafter"/>
</dbReference>
<keyword evidence="7" id="KW-1133">Transmembrane helix</keyword>
<dbReference type="RefSeq" id="WP_038589274.1">
    <property type="nucleotide sequence ID" value="NZ_HG938353.1"/>
</dbReference>
<dbReference type="Pfam" id="PF00672">
    <property type="entry name" value="HAMP"/>
    <property type="match status" value="2"/>
</dbReference>
<dbReference type="KEGG" id="ngg:RG540_CH29790"/>
<comment type="similarity">
    <text evidence="3">Belongs to the methyl-accepting chemotaxis (MCP) protein family.</text>
</comment>
<dbReference type="Gene3D" id="6.10.340.10">
    <property type="match status" value="1"/>
</dbReference>
<dbReference type="HOGENOM" id="CLU_000445_107_20_5"/>
<evidence type="ECO:0000256" key="2">
    <source>
        <dbReference type="ARBA" id="ARBA00022500"/>
    </source>
</evidence>
<comment type="subcellular location">
    <subcellularLocation>
        <location evidence="1">Membrane</location>
    </subcellularLocation>
</comment>
<dbReference type="InterPro" id="IPR047347">
    <property type="entry name" value="YvaQ-like_sensor"/>
</dbReference>
<feature type="domain" description="HAMP" evidence="9">
    <location>
        <begin position="218"/>
        <end position="271"/>
    </location>
</feature>
<dbReference type="GeneID" id="24258351"/>
<dbReference type="Pfam" id="PF12729">
    <property type="entry name" value="4HB_MCP_1"/>
    <property type="match status" value="1"/>
</dbReference>
<feature type="transmembrane region" description="Helical" evidence="7">
    <location>
        <begin position="6"/>
        <end position="30"/>
    </location>
</feature>
<dbReference type="InterPro" id="IPR004089">
    <property type="entry name" value="MCPsignal_dom"/>
</dbReference>
<evidence type="ECO:0000256" key="3">
    <source>
        <dbReference type="ARBA" id="ARBA00029447"/>
    </source>
</evidence>
<feature type="domain" description="Methyl-accepting transducer" evidence="8">
    <location>
        <begin position="357"/>
        <end position="586"/>
    </location>
</feature>
<evidence type="ECO:0000256" key="1">
    <source>
        <dbReference type="ARBA" id="ARBA00004370"/>
    </source>
</evidence>
<feature type="region of interest" description="Disordered" evidence="6">
    <location>
        <begin position="276"/>
        <end position="295"/>
    </location>
</feature>
<dbReference type="SMART" id="SM00304">
    <property type="entry name" value="HAMP"/>
    <property type="match status" value="2"/>
</dbReference>
<dbReference type="InterPro" id="IPR051310">
    <property type="entry name" value="MCP_chemotaxis"/>
</dbReference>
<keyword evidence="5" id="KW-0175">Coiled coil</keyword>
<dbReference type="eggNOG" id="COG0840">
    <property type="taxonomic scope" value="Bacteria"/>
</dbReference>
<dbReference type="GO" id="GO:0005886">
    <property type="term" value="C:plasma membrane"/>
    <property type="evidence" value="ECO:0007669"/>
    <property type="project" value="TreeGrafter"/>
</dbReference>
<dbReference type="EMBL" id="HG938353">
    <property type="protein sequence ID" value="CDN49144.1"/>
    <property type="molecule type" value="Genomic_DNA"/>
</dbReference>
<dbReference type="PATRIC" id="fig|1028800.3.peg.3018"/>
<dbReference type="GO" id="GO:0007165">
    <property type="term" value="P:signal transduction"/>
    <property type="evidence" value="ECO:0007669"/>
    <property type="project" value="UniProtKB-KW"/>
</dbReference>
<reference evidence="11" key="1">
    <citation type="journal article" date="2014" name="BMC Genomics">
        <title>Genome sequencing of two Neorhizobium galegae strains reveals a noeT gene responsible for the unusual acetylation of the nodulation factors.</title>
        <authorList>
            <person name="Osterman J."/>
            <person name="Marsh J."/>
            <person name="Laine P.K."/>
            <person name="Zeng Z."/>
            <person name="Alatalo E."/>
            <person name="Sullivan J.T."/>
            <person name="Young J.P."/>
            <person name="Thomas-Oates J."/>
            <person name="Paulin L."/>
            <person name="Lindstrom K."/>
        </authorList>
    </citation>
    <scope>NUCLEOTIDE SEQUENCE [LARGE SCALE GENOMIC DNA]</scope>
    <source>
        <strain evidence="11">HAMBI 540</strain>
    </source>
</reference>
<evidence type="ECO:0000256" key="4">
    <source>
        <dbReference type="PROSITE-ProRule" id="PRU00284"/>
    </source>
</evidence>
<feature type="coiled-coil region" evidence="5">
    <location>
        <begin position="333"/>
        <end position="396"/>
    </location>
</feature>
<name>A0A068STE6_NEOGA</name>
<feature type="region of interest" description="Disordered" evidence="6">
    <location>
        <begin position="607"/>
        <end position="634"/>
    </location>
</feature>
<feature type="compositionally biased region" description="Basic and acidic residues" evidence="6">
    <location>
        <begin position="276"/>
        <end position="294"/>
    </location>
</feature>
<dbReference type="PANTHER" id="PTHR43531:SF11">
    <property type="entry name" value="METHYL-ACCEPTING CHEMOTAXIS PROTEIN 3"/>
    <property type="match status" value="1"/>
</dbReference>
<keyword evidence="7" id="KW-0472">Membrane</keyword>
<dbReference type="InterPro" id="IPR003660">
    <property type="entry name" value="HAMP_dom"/>
</dbReference>
<sequence length="655" mass="69450">MSNVKTFGIAFRLAVGFGFLLLLMIGLTFYSTSQVATIDNNLETVNDVNSVKQRFAINYRGSVHDRAIAIRDVTLVTSDAERKEAEALIGKLAASYAENEKRMADMVGAPSGATDREKAILAEIADIQSKTNPLVAQIISLQQKGDGEAARKILLEQARPLFVSWLGAINKFIDYQEALNKSIGGDVRNAASGFRNLALAALGIAALLSIIVAFFTARSIIGPLSKLQQSLKAMAAGNLEGDRTIEARGDEIGMLARAVAALREAISIKAEREADAEAKRTVGERHRLEQDATERSALAEQTSQAVRQLADALQALANGDLTREINTPFTPSLDQLRADYNAAVAKLREAMQKVAANASAIAAGAQEIRSASDDLAKRTEQQAASVEETAAALEEITTTVSDSSHRAQDAGNLVRMTKENAERSGRVVRDAVDAMGKIDSSAVEIGNIIGVIDEIAFQTNLLALNAGVEAARAGEAGKGFAVVAQEVRELAQRSAKAAKEIKELIHTSNDHVKSGVALVGETGKALQEIVIQVQQVNGNVEAIVEASKEQSIGLKEINTSVNTMDQGTQQNAAMVEETTAAAHSLARDAEGLFQLLSQFHIGGGAVTGTSSHRGSPALASGSSRPATSPARKMVAKVAQSFQSNAAAAKQDWEEF</sequence>
<feature type="transmembrane region" description="Helical" evidence="7">
    <location>
        <begin position="197"/>
        <end position="217"/>
    </location>
</feature>
<evidence type="ECO:0000259" key="9">
    <source>
        <dbReference type="PROSITE" id="PS50885"/>
    </source>
</evidence>
<keyword evidence="11" id="KW-1185">Reference proteome</keyword>
<dbReference type="FunFam" id="1.10.287.950:FF:000001">
    <property type="entry name" value="Methyl-accepting chemotaxis sensory transducer"/>
    <property type="match status" value="1"/>
</dbReference>
<dbReference type="Pfam" id="PF00015">
    <property type="entry name" value="MCPsignal"/>
    <property type="match status" value="1"/>
</dbReference>
<feature type="domain" description="HAMP" evidence="9">
    <location>
        <begin position="300"/>
        <end position="352"/>
    </location>
</feature>
<dbReference type="SUPFAM" id="SSF158472">
    <property type="entry name" value="HAMP domain-like"/>
    <property type="match status" value="1"/>
</dbReference>
<accession>A0A068STE6</accession>